<accession>Q6F042</accession>
<evidence type="ECO:0000313" key="2">
    <source>
        <dbReference type="EMBL" id="AAT28978.2"/>
    </source>
</evidence>
<evidence type="ECO:0000313" key="3">
    <source>
        <dbReference type="Proteomes" id="UP000000594"/>
    </source>
</evidence>
<reference evidence="2 3" key="1">
    <citation type="journal article" date="2009" name="J. Bacteriol.">
        <title>The complete genome sequence of Bacillus anthracis Ames 'Ancestor'.</title>
        <authorList>
            <person name="Ravel J."/>
            <person name="Jiang L."/>
            <person name="Stanley S.T."/>
            <person name="Wilson M.R."/>
            <person name="Decker R.S."/>
            <person name="Read T.D."/>
            <person name="Worsham P."/>
            <person name="Keim P.S."/>
            <person name="Salzberg S.L."/>
            <person name="Fraser-Liggett C.M."/>
            <person name="Rasko D.A."/>
        </authorList>
    </citation>
    <scope>NUCLEOTIDE SEQUENCE [LARGE SCALE GENOMIC DNA]</scope>
    <source>
        <strain evidence="3">Ames ancestor</strain>
        <plasmid evidence="3">pXO2</plasmid>
    </source>
</reference>
<dbReference type="KEGG" id="banh:HYU01_29230"/>
<sequence length="65" mass="7662">MKNDRIGNLAVSFADSLLFIQVYPFHKQKLEQRKYDEYGIRIIFCTGACLYISHHFYREICGNGE</sequence>
<keyword evidence="1" id="KW-0812">Transmembrane</keyword>
<geneLocation type="plasmid" evidence="2 3">
    <name>pXO2</name>
</geneLocation>
<dbReference type="AlphaFoldDB" id="A0A6L7HUP2"/>
<organism evidence="2 3">
    <name type="scientific">Bacillus anthracis</name>
    <name type="common">anthrax bacterium</name>
    <dbReference type="NCBI Taxonomy" id="1392"/>
    <lineage>
        <taxon>Bacteria</taxon>
        <taxon>Bacillati</taxon>
        <taxon>Bacillota</taxon>
        <taxon>Bacilli</taxon>
        <taxon>Bacillales</taxon>
        <taxon>Bacillaceae</taxon>
        <taxon>Bacillus</taxon>
        <taxon>Bacillus cereus group</taxon>
    </lineage>
</organism>
<keyword evidence="3" id="KW-1185">Reference proteome</keyword>
<protein>
    <submittedName>
        <fullName evidence="2">Conserved domain protein</fullName>
    </submittedName>
</protein>
<dbReference type="KEGG" id="bar:GBAA_pXO2_0048"/>
<keyword evidence="1" id="KW-0472">Membrane</keyword>
<name>A0A6L7HUP2_BACAN</name>
<evidence type="ECO:0000256" key="1">
    <source>
        <dbReference type="SAM" id="Phobius"/>
    </source>
</evidence>
<keyword evidence="1" id="KW-1133">Transmembrane helix</keyword>
<feature type="transmembrane region" description="Helical" evidence="1">
    <location>
        <begin position="38"/>
        <end position="57"/>
    </location>
</feature>
<dbReference type="EMBL" id="AE017335">
    <property type="protein sequence ID" value="AAT28978.2"/>
    <property type="molecule type" value="Genomic_DNA"/>
</dbReference>
<dbReference type="RefSeq" id="WP_003161706.1">
    <property type="nucleotide sequence ID" value="NZ_AP018445.1"/>
</dbReference>
<proteinExistence type="predicted"/>
<dbReference type="Proteomes" id="UP000000594">
    <property type="component" value="Plasmid pXO2"/>
</dbReference>
<accession>A0A6L7HUP2</accession>
<dbReference type="GeneID" id="39682752"/>
<gene>
    <name evidence="2" type="ordered locus">GBAA_pXO2_0048</name>
</gene>
<keyword evidence="2" id="KW-0614">Plasmid</keyword>